<gene>
    <name evidence="2" type="ORF">FC07_GL001346</name>
</gene>
<feature type="domain" description="Schlafen group 3-like DNA/RNA helicase" evidence="1">
    <location>
        <begin position="43"/>
        <end position="392"/>
    </location>
</feature>
<dbReference type="Gene3D" id="3.40.50.300">
    <property type="entry name" value="P-loop containing nucleotide triphosphate hydrolases"/>
    <property type="match status" value="1"/>
</dbReference>
<dbReference type="OrthoDB" id="3193269at2"/>
<dbReference type="InterPro" id="IPR018647">
    <property type="entry name" value="SLFN_3-like_DNA/RNA_helicase"/>
</dbReference>
<dbReference type="PATRIC" id="fig|1423726.3.peg.1392"/>
<accession>A0A0R1H8C2</accession>
<reference evidence="2 3" key="1">
    <citation type="journal article" date="2015" name="Genome Announc.">
        <title>Expanding the biotechnology potential of lactobacilli through comparative genomics of 213 strains and associated genera.</title>
        <authorList>
            <person name="Sun Z."/>
            <person name="Harris H.M."/>
            <person name="McCann A."/>
            <person name="Guo C."/>
            <person name="Argimon S."/>
            <person name="Zhang W."/>
            <person name="Yang X."/>
            <person name="Jeffery I.B."/>
            <person name="Cooney J.C."/>
            <person name="Kagawa T.F."/>
            <person name="Liu W."/>
            <person name="Song Y."/>
            <person name="Salvetti E."/>
            <person name="Wrobel A."/>
            <person name="Rasinkangas P."/>
            <person name="Parkhill J."/>
            <person name="Rea M.C."/>
            <person name="O'Sullivan O."/>
            <person name="Ritari J."/>
            <person name="Douillard F.P."/>
            <person name="Paul Ross R."/>
            <person name="Yang R."/>
            <person name="Briner A.E."/>
            <person name="Felis G.E."/>
            <person name="de Vos W.M."/>
            <person name="Barrangou R."/>
            <person name="Klaenhammer T.R."/>
            <person name="Caufield P.W."/>
            <person name="Cui Y."/>
            <person name="Zhang H."/>
            <person name="O'Toole P.W."/>
        </authorList>
    </citation>
    <scope>NUCLEOTIDE SEQUENCE [LARGE SCALE GENOMIC DNA]</scope>
    <source>
        <strain evidence="2 3">DSM 20003</strain>
    </source>
</reference>
<dbReference type="RefSeq" id="WP_057903839.1">
    <property type="nucleotide sequence ID" value="NZ_AZDA01000021.1"/>
</dbReference>
<dbReference type="InterPro" id="IPR027417">
    <property type="entry name" value="P-loop_NTPase"/>
</dbReference>
<evidence type="ECO:0000313" key="2">
    <source>
        <dbReference type="EMBL" id="KRK40145.1"/>
    </source>
</evidence>
<dbReference type="STRING" id="1423726.FC07_GL001346"/>
<protein>
    <recommendedName>
        <fullName evidence="1">Schlafen group 3-like DNA/RNA helicase domain-containing protein</fullName>
    </recommendedName>
</protein>
<evidence type="ECO:0000259" key="1">
    <source>
        <dbReference type="Pfam" id="PF09848"/>
    </source>
</evidence>
<dbReference type="Proteomes" id="UP000051461">
    <property type="component" value="Unassembled WGS sequence"/>
</dbReference>
<comment type="caution">
    <text evidence="2">The sequence shown here is derived from an EMBL/GenBank/DDBJ whole genome shotgun (WGS) entry which is preliminary data.</text>
</comment>
<dbReference type="SUPFAM" id="SSF52540">
    <property type="entry name" value="P-loop containing nucleoside triphosphate hydrolases"/>
    <property type="match status" value="1"/>
</dbReference>
<dbReference type="AlphaFoldDB" id="A0A0R1H8C2"/>
<proteinExistence type="predicted"/>
<sequence length="402" mass="45981">MVRAHNQATAKLAPDQALSTAQTALVQHILTFCQQHWRQPQTAVFVIHGAAGTGKSVVLSHLLAVLQQARQQPDSPFYQGDNHLLINHPEMVKTYKQIAGQRAGLRKKDVEKPTPFINRYAKLQQRADVVLVDEAHLLLTQSDRYNRFDQTNQLTEILKESHIIILVFDATQMLKFKSYWPQQLLTQVLAPYPTETTRLTQQFRVQAGPAIQHWLTAFGTAGQLLPQPQPDSTFDLRIYTDANQLYAHLRQQNQRYGLSRLVATADFPYTLDGKTYYVETENFKQPWDKNMDPNVAWAERPKTIDEVGSIYTVQGFDLNYVGVILGPSVGYDAQHDCLAIRPERYEDQEAFKQRRDVTDPAVMAEMQRQIILNSINVLITRGRQGLYLYASDPVLRRRLAQL</sequence>
<evidence type="ECO:0000313" key="3">
    <source>
        <dbReference type="Proteomes" id="UP000051461"/>
    </source>
</evidence>
<dbReference type="Pfam" id="PF09848">
    <property type="entry name" value="SLFN-g3_helicase"/>
    <property type="match status" value="1"/>
</dbReference>
<name>A0A0R1H8C2_9LACO</name>
<organism evidence="2 3">
    <name type="scientific">Loigolactobacillus bifermentans DSM 20003</name>
    <dbReference type="NCBI Taxonomy" id="1423726"/>
    <lineage>
        <taxon>Bacteria</taxon>
        <taxon>Bacillati</taxon>
        <taxon>Bacillota</taxon>
        <taxon>Bacilli</taxon>
        <taxon>Lactobacillales</taxon>
        <taxon>Lactobacillaceae</taxon>
        <taxon>Loigolactobacillus</taxon>
    </lineage>
</organism>
<dbReference type="EMBL" id="AZDA01000021">
    <property type="protein sequence ID" value="KRK40145.1"/>
    <property type="molecule type" value="Genomic_DNA"/>
</dbReference>
<keyword evidence="3" id="KW-1185">Reference proteome</keyword>